<dbReference type="CDD" id="cd01427">
    <property type="entry name" value="HAD_like"/>
    <property type="match status" value="1"/>
</dbReference>
<organism evidence="1 2">
    <name type="scientific">Candidatus Collierbacteria bacterium CG22_combo_CG10-13_8_21_14_all_43_12</name>
    <dbReference type="NCBI Taxonomy" id="1974537"/>
    <lineage>
        <taxon>Bacteria</taxon>
        <taxon>Candidatus Collieribacteriota</taxon>
    </lineage>
</organism>
<dbReference type="InterPro" id="IPR023214">
    <property type="entry name" value="HAD_sf"/>
</dbReference>
<dbReference type="InterPro" id="IPR036412">
    <property type="entry name" value="HAD-like_sf"/>
</dbReference>
<dbReference type="SUPFAM" id="SSF56784">
    <property type="entry name" value="HAD-like"/>
    <property type="match status" value="1"/>
</dbReference>
<accession>A0A2H0DTS6</accession>
<reference evidence="1 2" key="1">
    <citation type="submission" date="2017-09" db="EMBL/GenBank/DDBJ databases">
        <title>Depth-based differentiation of microbial function through sediment-hosted aquifers and enrichment of novel symbionts in the deep terrestrial subsurface.</title>
        <authorList>
            <person name="Probst A.J."/>
            <person name="Ladd B."/>
            <person name="Jarett J.K."/>
            <person name="Geller-Mcgrath D.E."/>
            <person name="Sieber C.M."/>
            <person name="Emerson J.B."/>
            <person name="Anantharaman K."/>
            <person name="Thomas B.C."/>
            <person name="Malmstrom R."/>
            <person name="Stieglmeier M."/>
            <person name="Klingl A."/>
            <person name="Woyke T."/>
            <person name="Ryan C.M."/>
            <person name="Banfield J.F."/>
        </authorList>
    </citation>
    <scope>NUCLEOTIDE SEQUENCE [LARGE SCALE GENOMIC DNA]</scope>
    <source>
        <strain evidence="1">CG22_combo_CG10-13_8_21_14_all_43_12</strain>
    </source>
</reference>
<protein>
    <recommendedName>
        <fullName evidence="3">D,D-heptose 1,7-bisphosphate phosphatase</fullName>
    </recommendedName>
</protein>
<evidence type="ECO:0008006" key="3">
    <source>
        <dbReference type="Google" id="ProtNLM"/>
    </source>
</evidence>
<sequence length="204" mass="22995">MPEENDASSDLTLEKMSNLKEVAEQLRKYSPGVVVFDLDFTLKPKAYELGMGGKEPGRLPVESVELLKELKDLGWQIMVVTNQPIKGHQVAKAVRNIQRADYPIFPTTIQEVLGEENVMGGGRDFLWKKFKKTNYAVDKAAKWIDLAMEVSDGPVVFVGDRDSDIEFANKVTQEIDVRNKTTIFLKLEGINLPKPLKSLEKFIP</sequence>
<evidence type="ECO:0000313" key="1">
    <source>
        <dbReference type="EMBL" id="PIP85471.1"/>
    </source>
</evidence>
<comment type="caution">
    <text evidence="1">The sequence shown here is derived from an EMBL/GenBank/DDBJ whole genome shotgun (WGS) entry which is preliminary data.</text>
</comment>
<evidence type="ECO:0000313" key="2">
    <source>
        <dbReference type="Proteomes" id="UP000231136"/>
    </source>
</evidence>
<gene>
    <name evidence="1" type="ORF">COW83_04045</name>
</gene>
<dbReference type="EMBL" id="PCTR01000123">
    <property type="protein sequence ID" value="PIP85471.1"/>
    <property type="molecule type" value="Genomic_DNA"/>
</dbReference>
<dbReference type="Proteomes" id="UP000231136">
    <property type="component" value="Unassembled WGS sequence"/>
</dbReference>
<proteinExistence type="predicted"/>
<dbReference type="Gene3D" id="3.40.50.1000">
    <property type="entry name" value="HAD superfamily/HAD-like"/>
    <property type="match status" value="1"/>
</dbReference>
<name>A0A2H0DTS6_9BACT</name>
<dbReference type="AlphaFoldDB" id="A0A2H0DTS6"/>